<dbReference type="PROSITE" id="PS00211">
    <property type="entry name" value="ABC_TRANSPORTER_1"/>
    <property type="match status" value="1"/>
</dbReference>
<dbReference type="EMBL" id="JACRSY010000006">
    <property type="protein sequence ID" value="MBC8578901.1"/>
    <property type="molecule type" value="Genomic_DNA"/>
</dbReference>
<evidence type="ECO:0000313" key="11">
    <source>
        <dbReference type="EMBL" id="MBC8578901.1"/>
    </source>
</evidence>
<evidence type="ECO:0000256" key="8">
    <source>
        <dbReference type="SAM" id="Phobius"/>
    </source>
</evidence>
<feature type="transmembrane region" description="Helical" evidence="8">
    <location>
        <begin position="175"/>
        <end position="193"/>
    </location>
</feature>
<dbReference type="PROSITE" id="PS50929">
    <property type="entry name" value="ABC_TM1F"/>
    <property type="match status" value="1"/>
</dbReference>
<name>A0A926IDU0_9FIRM</name>
<evidence type="ECO:0000256" key="5">
    <source>
        <dbReference type="ARBA" id="ARBA00022840"/>
    </source>
</evidence>
<sequence>MARNTFDQDETLEQGFNMYHVRRLYDYMRPYLKPIIWCMFLMVISSLLGLLGPYIIKIALDDLIPAKDLTGLCIATIAFILSLIGISWIMKNRLITMGRVGQDILIDMRHDLFVNLQKLPFTYYDNRPHGKILVRVVNYINSLSDLLSNGFVNLVADIFSIILTMVFMFVLDTRLALVSLIGVPILMSIMYPLKALQRKAHQKLSTKQSNMNAYVSESINGMRVTQAFAHEEESMRVNEHVCEEYSNAWLGAVKLNFLVWPIMDNVATLTVALVYFSAVFIFVDDISVGLLVAFVAYVWRFWGPITNLGNFYNTIINAMANLERIFELMDEKPTVHDCDDATELPKIEGHVEFEDVKFAYEEDEMILKGISFEAKPGERVAIVGPTGSGKTTIINLISRFYNINDGRILIDGHDISKVTLTSLRGQMGIMMQDSFIFSGTIMENIRYGRLDATDEEVIEAAKVVKAHDFIMTFENGYETVVNERGDRLSVGQRQLISFARALLANPKILILDEATSSIDSQTEVLLQQGLDELLKGRTSFVIAHRLSTIKNSDKIIYIQDGQILEMGTHDELIAKGGGYCHLYTTQYELLRA</sequence>
<keyword evidence="7 8" id="KW-0472">Membrane</keyword>
<evidence type="ECO:0000256" key="7">
    <source>
        <dbReference type="ARBA" id="ARBA00023136"/>
    </source>
</evidence>
<feature type="transmembrane region" description="Helical" evidence="8">
    <location>
        <begin position="273"/>
        <end position="299"/>
    </location>
</feature>
<dbReference type="InterPro" id="IPR027417">
    <property type="entry name" value="P-loop_NTPase"/>
</dbReference>
<dbReference type="GO" id="GO:0016887">
    <property type="term" value="F:ATP hydrolysis activity"/>
    <property type="evidence" value="ECO:0007669"/>
    <property type="project" value="InterPro"/>
</dbReference>
<evidence type="ECO:0000313" key="12">
    <source>
        <dbReference type="Proteomes" id="UP000655830"/>
    </source>
</evidence>
<dbReference type="FunFam" id="3.40.50.300:FF:000287">
    <property type="entry name" value="Multidrug ABC transporter ATP-binding protein"/>
    <property type="match status" value="1"/>
</dbReference>
<evidence type="ECO:0000259" key="10">
    <source>
        <dbReference type="PROSITE" id="PS50929"/>
    </source>
</evidence>
<dbReference type="Gene3D" id="3.40.50.300">
    <property type="entry name" value="P-loop containing nucleotide triphosphate hydrolases"/>
    <property type="match status" value="1"/>
</dbReference>
<dbReference type="CDD" id="cd03254">
    <property type="entry name" value="ABCC_Glucan_exporter_like"/>
    <property type="match status" value="1"/>
</dbReference>
<comment type="subcellular location">
    <subcellularLocation>
        <location evidence="1">Cell membrane</location>
        <topology evidence="1">Multi-pass membrane protein</topology>
    </subcellularLocation>
</comment>
<dbReference type="SMART" id="SM00382">
    <property type="entry name" value="AAA"/>
    <property type="match status" value="1"/>
</dbReference>
<feature type="domain" description="ABC transmembrane type-1" evidence="10">
    <location>
        <begin position="36"/>
        <end position="317"/>
    </location>
</feature>
<dbReference type="Gene3D" id="1.20.1560.10">
    <property type="entry name" value="ABC transporter type 1, transmembrane domain"/>
    <property type="match status" value="1"/>
</dbReference>
<keyword evidence="12" id="KW-1185">Reference proteome</keyword>
<dbReference type="InterPro" id="IPR039421">
    <property type="entry name" value="Type_1_exporter"/>
</dbReference>
<dbReference type="InterPro" id="IPR011527">
    <property type="entry name" value="ABC1_TM_dom"/>
</dbReference>
<evidence type="ECO:0000259" key="9">
    <source>
        <dbReference type="PROSITE" id="PS50893"/>
    </source>
</evidence>
<dbReference type="RefSeq" id="WP_249332045.1">
    <property type="nucleotide sequence ID" value="NZ_JACRSY010000006.1"/>
</dbReference>
<dbReference type="InterPro" id="IPR003593">
    <property type="entry name" value="AAA+_ATPase"/>
</dbReference>
<comment type="caution">
    <text evidence="11">The sequence shown here is derived from an EMBL/GenBank/DDBJ whole genome shotgun (WGS) entry which is preliminary data.</text>
</comment>
<dbReference type="PROSITE" id="PS50893">
    <property type="entry name" value="ABC_TRANSPORTER_2"/>
    <property type="match status" value="1"/>
</dbReference>
<dbReference type="GO" id="GO:0140359">
    <property type="term" value="F:ABC-type transporter activity"/>
    <property type="evidence" value="ECO:0007669"/>
    <property type="project" value="InterPro"/>
</dbReference>
<dbReference type="InterPro" id="IPR036640">
    <property type="entry name" value="ABC1_TM_sf"/>
</dbReference>
<gene>
    <name evidence="11" type="ORF">H8718_05060</name>
</gene>
<dbReference type="InterPro" id="IPR003439">
    <property type="entry name" value="ABC_transporter-like_ATP-bd"/>
</dbReference>
<feature type="domain" description="ABC transporter" evidence="9">
    <location>
        <begin position="351"/>
        <end position="585"/>
    </location>
</feature>
<dbReference type="Pfam" id="PF00005">
    <property type="entry name" value="ABC_tran"/>
    <property type="match status" value="1"/>
</dbReference>
<dbReference type="SUPFAM" id="SSF90123">
    <property type="entry name" value="ABC transporter transmembrane region"/>
    <property type="match status" value="1"/>
</dbReference>
<dbReference type="GO" id="GO:0005886">
    <property type="term" value="C:plasma membrane"/>
    <property type="evidence" value="ECO:0007669"/>
    <property type="project" value="UniProtKB-SubCell"/>
</dbReference>
<evidence type="ECO:0000256" key="2">
    <source>
        <dbReference type="ARBA" id="ARBA00022448"/>
    </source>
</evidence>
<evidence type="ECO:0000256" key="1">
    <source>
        <dbReference type="ARBA" id="ARBA00004651"/>
    </source>
</evidence>
<feature type="transmembrane region" description="Helical" evidence="8">
    <location>
        <begin position="35"/>
        <end position="56"/>
    </location>
</feature>
<keyword evidence="6 8" id="KW-1133">Transmembrane helix</keyword>
<dbReference type="PANTHER" id="PTHR24221:SF436">
    <property type="entry name" value="LMO0107 PROTEIN"/>
    <property type="match status" value="1"/>
</dbReference>
<dbReference type="PANTHER" id="PTHR24221">
    <property type="entry name" value="ATP-BINDING CASSETTE SUB-FAMILY B"/>
    <property type="match status" value="1"/>
</dbReference>
<keyword evidence="3 8" id="KW-0812">Transmembrane</keyword>
<keyword evidence="4" id="KW-0547">Nucleotide-binding</keyword>
<dbReference type="InterPro" id="IPR017871">
    <property type="entry name" value="ABC_transporter-like_CS"/>
</dbReference>
<keyword evidence="2" id="KW-0813">Transport</keyword>
<dbReference type="AlphaFoldDB" id="A0A926IDU0"/>
<dbReference type="Pfam" id="PF00664">
    <property type="entry name" value="ABC_membrane"/>
    <property type="match status" value="1"/>
</dbReference>
<dbReference type="SUPFAM" id="SSF52540">
    <property type="entry name" value="P-loop containing nucleoside triphosphate hydrolases"/>
    <property type="match status" value="1"/>
</dbReference>
<feature type="transmembrane region" description="Helical" evidence="8">
    <location>
        <begin position="68"/>
        <end position="89"/>
    </location>
</feature>
<dbReference type="GO" id="GO:0005524">
    <property type="term" value="F:ATP binding"/>
    <property type="evidence" value="ECO:0007669"/>
    <property type="project" value="UniProtKB-KW"/>
</dbReference>
<keyword evidence="5 11" id="KW-0067">ATP-binding</keyword>
<organism evidence="11 12">
    <name type="scientific">Zhenhengia yiwuensis</name>
    <dbReference type="NCBI Taxonomy" id="2763666"/>
    <lineage>
        <taxon>Bacteria</taxon>
        <taxon>Bacillati</taxon>
        <taxon>Bacillota</taxon>
        <taxon>Clostridia</taxon>
        <taxon>Lachnospirales</taxon>
        <taxon>Lachnospiraceae</taxon>
        <taxon>Zhenhengia</taxon>
    </lineage>
</organism>
<accession>A0A926IDU0</accession>
<evidence type="ECO:0000256" key="4">
    <source>
        <dbReference type="ARBA" id="ARBA00022741"/>
    </source>
</evidence>
<evidence type="ECO:0000256" key="6">
    <source>
        <dbReference type="ARBA" id="ARBA00022989"/>
    </source>
</evidence>
<reference evidence="11" key="1">
    <citation type="submission" date="2020-08" db="EMBL/GenBank/DDBJ databases">
        <title>Genome public.</title>
        <authorList>
            <person name="Liu C."/>
            <person name="Sun Q."/>
        </authorList>
    </citation>
    <scope>NUCLEOTIDE SEQUENCE</scope>
    <source>
        <strain evidence="11">NSJ-12</strain>
    </source>
</reference>
<feature type="transmembrane region" description="Helical" evidence="8">
    <location>
        <begin position="151"/>
        <end position="169"/>
    </location>
</feature>
<protein>
    <submittedName>
        <fullName evidence="11">ABC transporter ATP-binding protein</fullName>
    </submittedName>
</protein>
<dbReference type="CDD" id="cd18545">
    <property type="entry name" value="ABC_6TM_YknV_like"/>
    <property type="match status" value="1"/>
</dbReference>
<dbReference type="Proteomes" id="UP000655830">
    <property type="component" value="Unassembled WGS sequence"/>
</dbReference>
<evidence type="ECO:0000256" key="3">
    <source>
        <dbReference type="ARBA" id="ARBA00022692"/>
    </source>
</evidence>
<proteinExistence type="predicted"/>